<dbReference type="Proteomes" id="UP000231069">
    <property type="component" value="Unassembled WGS sequence"/>
</dbReference>
<protein>
    <submittedName>
        <fullName evidence="2">Uncharacterized protein</fullName>
    </submittedName>
</protein>
<evidence type="ECO:0000256" key="1">
    <source>
        <dbReference type="SAM" id="MobiDB-lite"/>
    </source>
</evidence>
<feature type="compositionally biased region" description="Basic and acidic residues" evidence="1">
    <location>
        <begin position="1"/>
        <end position="17"/>
    </location>
</feature>
<sequence>MVRERKFKDHRVSRPEAFEASPPDLFPDGDPQVLPSDCEPVIYQATLIGAVREYVLQSLTRGGAFSGLARQPRRRELVVVFDERTGDLGVYPRREDGLPKRLIENPRPHAQDFPEFPLDTEGLALVLDHPISGASQGLETALHQKATSAHWG</sequence>
<comment type="caution">
    <text evidence="2">The sequence shown here is derived from an EMBL/GenBank/DDBJ whole genome shotgun (WGS) entry which is preliminary data.</text>
</comment>
<feature type="region of interest" description="Disordered" evidence="1">
    <location>
        <begin position="1"/>
        <end position="31"/>
    </location>
</feature>
<evidence type="ECO:0000313" key="3">
    <source>
        <dbReference type="Proteomes" id="UP000231069"/>
    </source>
</evidence>
<reference evidence="3" key="1">
    <citation type="submission" date="2017-09" db="EMBL/GenBank/DDBJ databases">
        <title>Depth-based differentiation of microbial function through sediment-hosted aquifers and enrichment of novel symbionts in the deep terrestrial subsurface.</title>
        <authorList>
            <person name="Probst A.J."/>
            <person name="Ladd B."/>
            <person name="Jarett J.K."/>
            <person name="Geller-Mcgrath D.E."/>
            <person name="Sieber C.M.K."/>
            <person name="Emerson J.B."/>
            <person name="Anantharaman K."/>
            <person name="Thomas B.C."/>
            <person name="Malmstrom R."/>
            <person name="Stieglmeier M."/>
            <person name="Klingl A."/>
            <person name="Woyke T."/>
            <person name="Ryan C.M."/>
            <person name="Banfield J.F."/>
        </authorList>
    </citation>
    <scope>NUCLEOTIDE SEQUENCE [LARGE SCALE GENOMIC DNA]</scope>
</reference>
<evidence type="ECO:0000313" key="2">
    <source>
        <dbReference type="EMBL" id="PIZ02278.1"/>
    </source>
</evidence>
<accession>A0A2M7RPM0</accession>
<organism evidence="2 3">
    <name type="scientific">Candidatus Gottesmanbacteria bacterium CG_4_10_14_0_8_um_filter_37_24</name>
    <dbReference type="NCBI Taxonomy" id="1974574"/>
    <lineage>
        <taxon>Bacteria</taxon>
        <taxon>Candidatus Gottesmaniibacteriota</taxon>
    </lineage>
</organism>
<name>A0A2M7RPM0_9BACT</name>
<dbReference type="EMBL" id="PFMK01000095">
    <property type="protein sequence ID" value="PIZ02278.1"/>
    <property type="molecule type" value="Genomic_DNA"/>
</dbReference>
<proteinExistence type="predicted"/>
<dbReference type="AlphaFoldDB" id="A0A2M7RPM0"/>
<gene>
    <name evidence="2" type="ORF">COY59_05620</name>
</gene>